<dbReference type="EMBL" id="JACEEZ010013963">
    <property type="protein sequence ID" value="KAG0719774.1"/>
    <property type="molecule type" value="Genomic_DNA"/>
</dbReference>
<feature type="compositionally biased region" description="Polar residues" evidence="1">
    <location>
        <begin position="89"/>
        <end position="98"/>
    </location>
</feature>
<keyword evidence="3" id="KW-1185">Reference proteome</keyword>
<feature type="region of interest" description="Disordered" evidence="1">
    <location>
        <begin position="89"/>
        <end position="111"/>
    </location>
</feature>
<accession>A0A8J4Y8Z9</accession>
<name>A0A8J4Y8Z9_CHIOP</name>
<dbReference type="AlphaFoldDB" id="A0A8J4Y8Z9"/>
<evidence type="ECO:0000313" key="3">
    <source>
        <dbReference type="Proteomes" id="UP000770661"/>
    </source>
</evidence>
<organism evidence="2 3">
    <name type="scientific">Chionoecetes opilio</name>
    <name type="common">Atlantic snow crab</name>
    <name type="synonym">Cancer opilio</name>
    <dbReference type="NCBI Taxonomy" id="41210"/>
    <lineage>
        <taxon>Eukaryota</taxon>
        <taxon>Metazoa</taxon>
        <taxon>Ecdysozoa</taxon>
        <taxon>Arthropoda</taxon>
        <taxon>Crustacea</taxon>
        <taxon>Multicrustacea</taxon>
        <taxon>Malacostraca</taxon>
        <taxon>Eumalacostraca</taxon>
        <taxon>Eucarida</taxon>
        <taxon>Decapoda</taxon>
        <taxon>Pleocyemata</taxon>
        <taxon>Brachyura</taxon>
        <taxon>Eubrachyura</taxon>
        <taxon>Majoidea</taxon>
        <taxon>Majidae</taxon>
        <taxon>Chionoecetes</taxon>
    </lineage>
</organism>
<proteinExistence type="predicted"/>
<evidence type="ECO:0000313" key="2">
    <source>
        <dbReference type="EMBL" id="KAG0719774.1"/>
    </source>
</evidence>
<comment type="caution">
    <text evidence="2">The sequence shown here is derived from an EMBL/GenBank/DDBJ whole genome shotgun (WGS) entry which is preliminary data.</text>
</comment>
<reference evidence="2" key="1">
    <citation type="submission" date="2020-07" db="EMBL/GenBank/DDBJ databases">
        <title>The High-quality genome of the commercially important snow crab, Chionoecetes opilio.</title>
        <authorList>
            <person name="Jeong J.-H."/>
            <person name="Ryu S."/>
        </authorList>
    </citation>
    <scope>NUCLEOTIDE SEQUENCE</scope>
    <source>
        <strain evidence="2">MADBK_172401_WGS</strain>
        <tissue evidence="2">Digestive gland</tissue>
    </source>
</reference>
<sequence>MTSPRCRAFQEPLLFVNHPTDYILGYVPRARGGFTTPAGTGYSPSPVGVTSLLVPQRGMGNAPLHGLPQSKSWMFPGRLPSTKMMISSTSKFNTTPKGDSTMRKNPGNRLSGTKNFSVISSQVKIL</sequence>
<gene>
    <name evidence="2" type="ORF">GWK47_049800</name>
</gene>
<dbReference type="Proteomes" id="UP000770661">
    <property type="component" value="Unassembled WGS sequence"/>
</dbReference>
<evidence type="ECO:0000256" key="1">
    <source>
        <dbReference type="SAM" id="MobiDB-lite"/>
    </source>
</evidence>
<protein>
    <submittedName>
        <fullName evidence="2">Uncharacterized protein</fullName>
    </submittedName>
</protein>